<dbReference type="AlphaFoldDB" id="A0A1A9VLN5"/>
<dbReference type="STRING" id="7395.A0A1A9VLN5"/>
<reference evidence="1" key="1">
    <citation type="submission" date="2020-05" db="UniProtKB">
        <authorList>
            <consortium name="EnsemblMetazoa"/>
        </authorList>
    </citation>
    <scope>IDENTIFICATION</scope>
    <source>
        <strain evidence="1">TTRI</strain>
    </source>
</reference>
<evidence type="ECO:0000313" key="1">
    <source>
        <dbReference type="EnsemblMetazoa" id="GAUT040920-PA"/>
    </source>
</evidence>
<organism evidence="1 2">
    <name type="scientific">Glossina austeni</name>
    <name type="common">Savannah tsetse fly</name>
    <dbReference type="NCBI Taxonomy" id="7395"/>
    <lineage>
        <taxon>Eukaryota</taxon>
        <taxon>Metazoa</taxon>
        <taxon>Ecdysozoa</taxon>
        <taxon>Arthropoda</taxon>
        <taxon>Hexapoda</taxon>
        <taxon>Insecta</taxon>
        <taxon>Pterygota</taxon>
        <taxon>Neoptera</taxon>
        <taxon>Endopterygota</taxon>
        <taxon>Diptera</taxon>
        <taxon>Brachycera</taxon>
        <taxon>Muscomorpha</taxon>
        <taxon>Hippoboscoidea</taxon>
        <taxon>Glossinidae</taxon>
        <taxon>Glossina</taxon>
    </lineage>
</organism>
<sequence>MPHIFKVSVRICSKQIEVQSDFDFLDQAWVDRRMFRFNNRFSSSYFDGPNFLWLQRFPIFDYRVQRYFLHSSNIYYYYKMVVIPDTLLSELWQSYPELWGVKQGWINWRIADELTKRTGTLITVQDVRKKCAEISASIRRLDKSEGKA</sequence>
<protein>
    <submittedName>
        <fullName evidence="1">Uncharacterized protein</fullName>
    </submittedName>
</protein>
<proteinExistence type="predicted"/>
<dbReference type="VEuPathDB" id="VectorBase:GAUT040920"/>
<keyword evidence="2" id="KW-1185">Reference proteome</keyword>
<dbReference type="EnsemblMetazoa" id="GAUT040920-RA">
    <property type="protein sequence ID" value="GAUT040920-PA"/>
    <property type="gene ID" value="GAUT040920"/>
</dbReference>
<evidence type="ECO:0000313" key="2">
    <source>
        <dbReference type="Proteomes" id="UP000078200"/>
    </source>
</evidence>
<dbReference type="Proteomes" id="UP000078200">
    <property type="component" value="Unassembled WGS sequence"/>
</dbReference>
<accession>A0A1A9VLN5</accession>
<name>A0A1A9VLN5_GLOAU</name>